<dbReference type="InterPro" id="IPR036388">
    <property type="entry name" value="WH-like_DNA-bd_sf"/>
</dbReference>
<dbReference type="PRINTS" id="PR00033">
    <property type="entry name" value="HTHASNC"/>
</dbReference>
<organism evidence="5 6">
    <name type="scientific">Jiangella anatolica</name>
    <dbReference type="NCBI Taxonomy" id="2670374"/>
    <lineage>
        <taxon>Bacteria</taxon>
        <taxon>Bacillati</taxon>
        <taxon>Actinomycetota</taxon>
        <taxon>Actinomycetes</taxon>
        <taxon>Jiangellales</taxon>
        <taxon>Jiangellaceae</taxon>
        <taxon>Jiangella</taxon>
    </lineage>
</organism>
<dbReference type="SUPFAM" id="SSF46785">
    <property type="entry name" value="Winged helix' DNA-binding domain"/>
    <property type="match status" value="1"/>
</dbReference>
<evidence type="ECO:0000256" key="1">
    <source>
        <dbReference type="ARBA" id="ARBA00023015"/>
    </source>
</evidence>
<dbReference type="InterPro" id="IPR000485">
    <property type="entry name" value="AsnC-type_HTH_dom"/>
</dbReference>
<dbReference type="Proteomes" id="UP000248764">
    <property type="component" value="Unassembled WGS sequence"/>
</dbReference>
<dbReference type="InterPro" id="IPR019885">
    <property type="entry name" value="Tscrpt_reg_HTH_AsnC-type_CS"/>
</dbReference>
<sequence>MTHNRHVQNASIPLDRVDREILRLLMSEGRLGGAAIGRRVNLSQPAVSARIKRLEDNGVITGYGARVDRRRLGRPIHAVARLRTTQANVARALDLFATIPEIVSIYRLTGEDCFLLDLHAGDAERLEAIVDSIARFGPVTTSLVLREYPAATEV</sequence>
<dbReference type="InterPro" id="IPR019887">
    <property type="entry name" value="Tscrpt_reg_AsnC/Lrp_C"/>
</dbReference>
<dbReference type="Pfam" id="PF01037">
    <property type="entry name" value="AsnC_trans_reg"/>
    <property type="match status" value="1"/>
</dbReference>
<dbReference type="PANTHER" id="PTHR30154">
    <property type="entry name" value="LEUCINE-RESPONSIVE REGULATORY PROTEIN"/>
    <property type="match status" value="1"/>
</dbReference>
<dbReference type="AlphaFoldDB" id="A0A2W2BZR5"/>
<accession>A0A2W2BZR5</accession>
<dbReference type="PROSITE" id="PS50956">
    <property type="entry name" value="HTH_ASNC_2"/>
    <property type="match status" value="1"/>
</dbReference>
<keyword evidence="3" id="KW-0804">Transcription</keyword>
<evidence type="ECO:0000313" key="5">
    <source>
        <dbReference type="EMBL" id="PZF81167.1"/>
    </source>
</evidence>
<keyword evidence="6" id="KW-1185">Reference proteome</keyword>
<dbReference type="EMBL" id="POTW01000064">
    <property type="protein sequence ID" value="PZF81167.1"/>
    <property type="molecule type" value="Genomic_DNA"/>
</dbReference>
<dbReference type="GO" id="GO:0043200">
    <property type="term" value="P:response to amino acid"/>
    <property type="evidence" value="ECO:0007669"/>
    <property type="project" value="TreeGrafter"/>
</dbReference>
<feature type="domain" description="HTH asnC-type" evidence="4">
    <location>
        <begin position="14"/>
        <end position="75"/>
    </location>
</feature>
<protein>
    <submittedName>
        <fullName evidence="5">AsnC family transcriptional regulator</fullName>
    </submittedName>
</protein>
<dbReference type="GO" id="GO:0043565">
    <property type="term" value="F:sequence-specific DNA binding"/>
    <property type="evidence" value="ECO:0007669"/>
    <property type="project" value="InterPro"/>
</dbReference>
<gene>
    <name evidence="5" type="ORF">C1I92_22225</name>
</gene>
<comment type="caution">
    <text evidence="5">The sequence shown here is derived from an EMBL/GenBank/DDBJ whole genome shotgun (WGS) entry which is preliminary data.</text>
</comment>
<dbReference type="Gene3D" id="1.10.10.10">
    <property type="entry name" value="Winged helix-like DNA-binding domain superfamily/Winged helix DNA-binding domain"/>
    <property type="match status" value="1"/>
</dbReference>
<reference evidence="5 6" key="1">
    <citation type="submission" date="2018-01" db="EMBL/GenBank/DDBJ databases">
        <title>Draft genome sequence of Jiangella sp. GTF31.</title>
        <authorList>
            <person name="Sahin N."/>
            <person name="Ay H."/>
            <person name="Saygin H."/>
        </authorList>
    </citation>
    <scope>NUCLEOTIDE SEQUENCE [LARGE SCALE GENOMIC DNA]</scope>
    <source>
        <strain evidence="5 6">GTF31</strain>
    </source>
</reference>
<dbReference type="SMART" id="SM00344">
    <property type="entry name" value="HTH_ASNC"/>
    <property type="match status" value="1"/>
</dbReference>
<dbReference type="InterPro" id="IPR036390">
    <property type="entry name" value="WH_DNA-bd_sf"/>
</dbReference>
<keyword evidence="1" id="KW-0805">Transcription regulation</keyword>
<dbReference type="InterPro" id="IPR011008">
    <property type="entry name" value="Dimeric_a/b-barrel"/>
</dbReference>
<dbReference type="InterPro" id="IPR011991">
    <property type="entry name" value="ArsR-like_HTH"/>
</dbReference>
<dbReference type="GO" id="GO:0005829">
    <property type="term" value="C:cytosol"/>
    <property type="evidence" value="ECO:0007669"/>
    <property type="project" value="TreeGrafter"/>
</dbReference>
<dbReference type="PANTHER" id="PTHR30154:SF53">
    <property type="entry name" value="HTH-TYPE TRANSCRIPTIONAL REGULATOR LRPC"/>
    <property type="match status" value="1"/>
</dbReference>
<keyword evidence="2" id="KW-0238">DNA-binding</keyword>
<dbReference type="Pfam" id="PF13412">
    <property type="entry name" value="HTH_24"/>
    <property type="match status" value="1"/>
</dbReference>
<evidence type="ECO:0000259" key="4">
    <source>
        <dbReference type="PROSITE" id="PS50956"/>
    </source>
</evidence>
<dbReference type="InterPro" id="IPR019888">
    <property type="entry name" value="Tscrpt_reg_AsnC-like"/>
</dbReference>
<dbReference type="SUPFAM" id="SSF54909">
    <property type="entry name" value="Dimeric alpha+beta barrel"/>
    <property type="match status" value="1"/>
</dbReference>
<evidence type="ECO:0000313" key="6">
    <source>
        <dbReference type="Proteomes" id="UP000248764"/>
    </source>
</evidence>
<dbReference type="PROSITE" id="PS00519">
    <property type="entry name" value="HTH_ASNC_1"/>
    <property type="match status" value="1"/>
</dbReference>
<dbReference type="CDD" id="cd00090">
    <property type="entry name" value="HTH_ARSR"/>
    <property type="match status" value="1"/>
</dbReference>
<evidence type="ECO:0000256" key="3">
    <source>
        <dbReference type="ARBA" id="ARBA00023163"/>
    </source>
</evidence>
<name>A0A2W2BZR5_9ACTN</name>
<evidence type="ECO:0000256" key="2">
    <source>
        <dbReference type="ARBA" id="ARBA00023125"/>
    </source>
</evidence>
<proteinExistence type="predicted"/>
<dbReference type="Gene3D" id="3.30.70.920">
    <property type="match status" value="1"/>
</dbReference>